<name>K2PXT3_9FLAO</name>
<feature type="region of interest" description="Disordered" evidence="1">
    <location>
        <begin position="445"/>
        <end position="465"/>
    </location>
</feature>
<dbReference type="OrthoDB" id="1151239at2"/>
<sequence length="500" mass="57363">MIRKTVVLNPAQYFASQSTQKRKFLELGRGTGKTTYLGYHDVQLVKQMPKASFAMVGSTYSQILSRLLPSVKEGLEMFGVYEGVDYVVGSMAGKKMGFELPFQSPDVFNNVIHFSNGSIFQLVSLDHKDSGRGLNSYAIVGDEAALLDEERLNINVRNTNRSQKAIFKKSPLLNSELFLSSTPLTKKGKWFIDAEEKSLRRPDEFYYLKATAKCNLSNLRPDYFEYMKESYTSDTIYNAEMLNIRPKEITDGYYAQLNPDIHYYTDHDNSYLESLDLSQVDAKSFNWRQDRDVNPNIPLIISVDWGANINSMVVSQMQGDTYKVLKSFYVKSPKILDHLFTEEFMPYYQGFPANLVKFYFDRTGNSRTANSKLTFAQQAEQLLRSGGWKVHMMTVGANPDYMMKFRLINSMLKDDGRRRLPKIRINQSNCADLIVSLEHAEIKDSSRGLEKDKSSERRKGVEQQHATHLSDAFDYPIYALFNEIFVNQHRTSEDIPLSSF</sequence>
<protein>
    <recommendedName>
        <fullName evidence="4">Phage terminase large subunit</fullName>
    </recommendedName>
</protein>
<feature type="compositionally biased region" description="Basic and acidic residues" evidence="1">
    <location>
        <begin position="445"/>
        <end position="462"/>
    </location>
</feature>
<dbReference type="EMBL" id="AMSG01000002">
    <property type="protein sequence ID" value="EKF56229.1"/>
    <property type="molecule type" value="Genomic_DNA"/>
</dbReference>
<evidence type="ECO:0000256" key="1">
    <source>
        <dbReference type="SAM" id="MobiDB-lite"/>
    </source>
</evidence>
<dbReference type="STRING" id="555500.I215_01863"/>
<evidence type="ECO:0000313" key="2">
    <source>
        <dbReference type="EMBL" id="EKF56229.1"/>
    </source>
</evidence>
<gene>
    <name evidence="2" type="ORF">I215_01863</name>
</gene>
<organism evidence="2 3">
    <name type="scientific">Galbibacter marinus</name>
    <dbReference type="NCBI Taxonomy" id="555500"/>
    <lineage>
        <taxon>Bacteria</taxon>
        <taxon>Pseudomonadati</taxon>
        <taxon>Bacteroidota</taxon>
        <taxon>Flavobacteriia</taxon>
        <taxon>Flavobacteriales</taxon>
        <taxon>Flavobacteriaceae</taxon>
        <taxon>Galbibacter</taxon>
    </lineage>
</organism>
<dbReference type="Gene3D" id="3.40.50.300">
    <property type="entry name" value="P-loop containing nucleotide triphosphate hydrolases"/>
    <property type="match status" value="1"/>
</dbReference>
<proteinExistence type="predicted"/>
<dbReference type="AlphaFoldDB" id="K2PXT3"/>
<evidence type="ECO:0000313" key="3">
    <source>
        <dbReference type="Proteomes" id="UP000007364"/>
    </source>
</evidence>
<dbReference type="eggNOG" id="ENOG502Z8EP">
    <property type="taxonomic scope" value="Bacteria"/>
</dbReference>
<evidence type="ECO:0008006" key="4">
    <source>
        <dbReference type="Google" id="ProtNLM"/>
    </source>
</evidence>
<dbReference type="InterPro" id="IPR027417">
    <property type="entry name" value="P-loop_NTPase"/>
</dbReference>
<dbReference type="RefSeq" id="WP_008990248.1">
    <property type="nucleotide sequence ID" value="NZ_AMSG01000002.1"/>
</dbReference>
<dbReference type="PATRIC" id="fig|555500.3.peg.387"/>
<accession>K2PXT3</accession>
<keyword evidence="3" id="KW-1185">Reference proteome</keyword>
<reference evidence="2 3" key="1">
    <citation type="journal article" date="2012" name="J. Bacteriol.">
        <title>Genome Sequence of Galbibacter marinum Type Strain ck-I2-15.</title>
        <authorList>
            <person name="Lai Q."/>
            <person name="Li C."/>
            <person name="Shao Z."/>
        </authorList>
    </citation>
    <scope>NUCLEOTIDE SEQUENCE [LARGE SCALE GENOMIC DNA]</scope>
    <source>
        <strain evidence="3">ck-I2-15</strain>
    </source>
</reference>
<dbReference type="Proteomes" id="UP000007364">
    <property type="component" value="Unassembled WGS sequence"/>
</dbReference>
<comment type="caution">
    <text evidence="2">The sequence shown here is derived from an EMBL/GenBank/DDBJ whole genome shotgun (WGS) entry which is preliminary data.</text>
</comment>